<evidence type="ECO:0000313" key="3">
    <source>
        <dbReference type="EMBL" id="KAF3852804.1"/>
    </source>
</evidence>
<feature type="region of interest" description="Disordered" evidence="1">
    <location>
        <begin position="143"/>
        <end position="189"/>
    </location>
</feature>
<name>A0A7J5YT85_DISMA</name>
<keyword evidence="2" id="KW-0812">Transmembrane</keyword>
<comment type="caution">
    <text evidence="3">The sequence shown here is derived from an EMBL/GenBank/DDBJ whole genome shotgun (WGS) entry which is preliminary data.</text>
</comment>
<feature type="compositionally biased region" description="Acidic residues" evidence="1">
    <location>
        <begin position="149"/>
        <end position="159"/>
    </location>
</feature>
<keyword evidence="4" id="KW-1185">Reference proteome</keyword>
<sequence>METKKKDIEMSLWRARLCRIVHFSNNRADPLYSNMRAAEPLRHTEQQEVSEYAAVKFSSAAPRTRGQDSEEDPAAFSEDRGIYYCRAENQYGEINSTSLFVDVLWSSTMIVNIIRTTLGVLILIAVFLLSLWMRKKKALRSTTEAHEPEEIELDSDPDYQNDSHTAAQTEDREEQEDMVCSPDGNKEER</sequence>
<accession>A0A7J5YT85</accession>
<proteinExistence type="predicted"/>
<organism evidence="3 4">
    <name type="scientific">Dissostichus mawsoni</name>
    <name type="common">Antarctic cod</name>
    <dbReference type="NCBI Taxonomy" id="36200"/>
    <lineage>
        <taxon>Eukaryota</taxon>
        <taxon>Metazoa</taxon>
        <taxon>Chordata</taxon>
        <taxon>Craniata</taxon>
        <taxon>Vertebrata</taxon>
        <taxon>Euteleostomi</taxon>
        <taxon>Actinopterygii</taxon>
        <taxon>Neopterygii</taxon>
        <taxon>Teleostei</taxon>
        <taxon>Neoteleostei</taxon>
        <taxon>Acanthomorphata</taxon>
        <taxon>Eupercaria</taxon>
        <taxon>Perciformes</taxon>
        <taxon>Notothenioidei</taxon>
        <taxon>Nototheniidae</taxon>
        <taxon>Dissostichus</taxon>
    </lineage>
</organism>
<evidence type="ECO:0000256" key="1">
    <source>
        <dbReference type="SAM" id="MobiDB-lite"/>
    </source>
</evidence>
<dbReference type="AlphaFoldDB" id="A0A7J5YT85"/>
<dbReference type="Proteomes" id="UP000518266">
    <property type="component" value="Unassembled WGS sequence"/>
</dbReference>
<dbReference type="EMBL" id="JAAKFY010000009">
    <property type="protein sequence ID" value="KAF3852804.1"/>
    <property type="molecule type" value="Genomic_DNA"/>
</dbReference>
<reference evidence="3 4" key="1">
    <citation type="submission" date="2020-03" db="EMBL/GenBank/DDBJ databases">
        <title>Dissostichus mawsoni Genome sequencing and assembly.</title>
        <authorList>
            <person name="Park H."/>
        </authorList>
    </citation>
    <scope>NUCLEOTIDE SEQUENCE [LARGE SCALE GENOMIC DNA]</scope>
    <source>
        <strain evidence="3">DM0001</strain>
        <tissue evidence="3">Muscle</tissue>
    </source>
</reference>
<keyword evidence="2" id="KW-0472">Membrane</keyword>
<dbReference type="OrthoDB" id="10039395at2759"/>
<evidence type="ECO:0000256" key="2">
    <source>
        <dbReference type="SAM" id="Phobius"/>
    </source>
</evidence>
<gene>
    <name evidence="3" type="ORF">F7725_006159</name>
</gene>
<protein>
    <submittedName>
        <fullName evidence="3">Uncharacterized protein</fullName>
    </submittedName>
</protein>
<feature type="transmembrane region" description="Helical" evidence="2">
    <location>
        <begin position="109"/>
        <end position="132"/>
    </location>
</feature>
<keyword evidence="2" id="KW-1133">Transmembrane helix</keyword>
<evidence type="ECO:0000313" key="4">
    <source>
        <dbReference type="Proteomes" id="UP000518266"/>
    </source>
</evidence>